<gene>
    <name evidence="5" type="ORF">SD37_23560</name>
</gene>
<name>A0A193CBX2_AMYOR</name>
<organism evidence="5 6">
    <name type="scientific">Amycolatopsis orientalis</name>
    <name type="common">Nocardia orientalis</name>
    <dbReference type="NCBI Taxonomy" id="31958"/>
    <lineage>
        <taxon>Bacteria</taxon>
        <taxon>Bacillati</taxon>
        <taxon>Actinomycetota</taxon>
        <taxon>Actinomycetes</taxon>
        <taxon>Pseudonocardiales</taxon>
        <taxon>Pseudonocardiaceae</taxon>
        <taxon>Amycolatopsis</taxon>
    </lineage>
</organism>
<keyword evidence="2" id="KW-0964">Secreted</keyword>
<evidence type="ECO:0000313" key="5">
    <source>
        <dbReference type="EMBL" id="ANN21977.1"/>
    </source>
</evidence>
<dbReference type="InterPro" id="IPR011050">
    <property type="entry name" value="Pectin_lyase_fold/virulence"/>
</dbReference>
<protein>
    <submittedName>
        <fullName evidence="5">Pectate lyase</fullName>
    </submittedName>
</protein>
<sequence>MLAKILPAVLAWGLVSATPANADFEHLGRQKLGPRDGWAAATTGTTGGSAATRDQVYTVDTRSELVAALRVAGPKIIQVRGTIEGNADDADRPMTCEQYADPGYSLPAYLTQYDPATWGKVRPSGPIEEARARSQANQASRVFVDVGPDTTIVGLGDDATFRGLTLRAAGVDNVIIRNLRFEDAYDCFPQWDPTDGSTGNWNSEYDNLVLSGATHVWVDRCEFSDGGNTSRAVHFGRPYEVHDGLLDVVRGSDLVTLSYNNFHDHDKSLLIGNTDRPDADAGKLRVTLHHNLFENLGSRAPRVRFGQVHVYNNLYAVPKAAAFEYSWGIGFESKLYAENNFFATGRDVSPSTFAKWWKGTALHATGTLANGRPVDVVAAHNAAFDPDLGTDVGWTPTLVPRLDATAKVPREVLAKAGVGRGGREW</sequence>
<dbReference type="InterPro" id="IPR045032">
    <property type="entry name" value="PEL"/>
</dbReference>
<dbReference type="SUPFAM" id="SSF51126">
    <property type="entry name" value="Pectin lyase-like"/>
    <property type="match status" value="1"/>
</dbReference>
<dbReference type="AlphaFoldDB" id="A0A193CBX2"/>
<dbReference type="SMART" id="SM00656">
    <property type="entry name" value="Amb_all"/>
    <property type="match status" value="1"/>
</dbReference>
<keyword evidence="1 2" id="KW-0456">Lyase</keyword>
<keyword evidence="2" id="KW-0624">Polysaccharide degradation</keyword>
<dbReference type="eggNOG" id="COG3866">
    <property type="taxonomic scope" value="Bacteria"/>
</dbReference>
<dbReference type="GO" id="GO:0005576">
    <property type="term" value="C:extracellular region"/>
    <property type="evidence" value="ECO:0007669"/>
    <property type="project" value="UniProtKB-SubCell"/>
</dbReference>
<dbReference type="KEGG" id="aori:SD37_23560"/>
<dbReference type="PANTHER" id="PTHR31683">
    <property type="entry name" value="PECTATE LYASE 18-RELATED"/>
    <property type="match status" value="1"/>
</dbReference>
<reference evidence="5 6" key="1">
    <citation type="journal article" date="2015" name="Genome Announc.">
        <title>Draft Genome Sequence of Norvancomycin-Producing Strain Amycolatopsis orientalis CPCC200066.</title>
        <authorList>
            <person name="Lei X."/>
            <person name="Yuan F."/>
            <person name="Shi Y."/>
            <person name="Li X."/>
            <person name="Wang L."/>
            <person name="Hong B."/>
        </authorList>
    </citation>
    <scope>NUCLEOTIDE SEQUENCE [LARGE SCALE GENOMIC DNA]</scope>
    <source>
        <strain evidence="5 6">B-37</strain>
    </source>
</reference>
<keyword evidence="3" id="KW-0732">Signal</keyword>
<evidence type="ECO:0000313" key="6">
    <source>
        <dbReference type="Proteomes" id="UP000093695"/>
    </source>
</evidence>
<accession>A0A193CBX2</accession>
<evidence type="ECO:0000256" key="2">
    <source>
        <dbReference type="RuleBase" id="RU361173"/>
    </source>
</evidence>
<dbReference type="EMBL" id="CP016174">
    <property type="protein sequence ID" value="ANN21977.1"/>
    <property type="molecule type" value="Genomic_DNA"/>
</dbReference>
<feature type="signal peptide" evidence="3">
    <location>
        <begin position="1"/>
        <end position="22"/>
    </location>
</feature>
<dbReference type="Proteomes" id="UP000093695">
    <property type="component" value="Chromosome"/>
</dbReference>
<feature type="domain" description="Pectate lyase" evidence="4">
    <location>
        <begin position="111"/>
        <end position="348"/>
    </location>
</feature>
<comment type="similarity">
    <text evidence="2">Belongs to the polysaccharide lyase 1 family.</text>
</comment>
<evidence type="ECO:0000256" key="3">
    <source>
        <dbReference type="SAM" id="SignalP"/>
    </source>
</evidence>
<keyword evidence="2" id="KW-0119">Carbohydrate metabolism</keyword>
<dbReference type="PANTHER" id="PTHR31683:SF18">
    <property type="entry name" value="PECTATE LYASE 21-RELATED"/>
    <property type="match status" value="1"/>
</dbReference>
<proteinExistence type="inferred from homology"/>
<evidence type="ECO:0000256" key="1">
    <source>
        <dbReference type="ARBA" id="ARBA00023239"/>
    </source>
</evidence>
<comment type="subcellular location">
    <subcellularLocation>
        <location evidence="2">Secreted</location>
    </subcellularLocation>
</comment>
<dbReference type="STRING" id="31958.SD37_23560"/>
<dbReference type="InterPro" id="IPR002022">
    <property type="entry name" value="Pec_lyase"/>
</dbReference>
<dbReference type="InterPro" id="IPR012334">
    <property type="entry name" value="Pectin_lyas_fold"/>
</dbReference>
<dbReference type="GO" id="GO:0000272">
    <property type="term" value="P:polysaccharide catabolic process"/>
    <property type="evidence" value="ECO:0007669"/>
    <property type="project" value="UniProtKB-KW"/>
</dbReference>
<dbReference type="GO" id="GO:0030570">
    <property type="term" value="F:pectate lyase activity"/>
    <property type="evidence" value="ECO:0007669"/>
    <property type="project" value="InterPro"/>
</dbReference>
<feature type="chain" id="PRO_5008256668" evidence="3">
    <location>
        <begin position="23"/>
        <end position="425"/>
    </location>
</feature>
<dbReference type="Gene3D" id="2.160.20.10">
    <property type="entry name" value="Single-stranded right-handed beta-helix, Pectin lyase-like"/>
    <property type="match status" value="1"/>
</dbReference>
<keyword evidence="6" id="KW-1185">Reference proteome</keyword>
<dbReference type="Pfam" id="PF00544">
    <property type="entry name" value="Pectate_lyase_4"/>
    <property type="match status" value="2"/>
</dbReference>
<evidence type="ECO:0000259" key="4">
    <source>
        <dbReference type="SMART" id="SM00656"/>
    </source>
</evidence>